<name>A0A4Q1CMN7_9BACT</name>
<sequence>MFTNTIHTATLLTGIEEVNTAMLHLLTTANEDALHFKPTARSWCIAQIAEHVLLSTNSVLKAMALKGSKSQRDPAEKIEELQLIFLDFEKKYNSPEFILPTKDIYVKAVLLEEFETTHLALMQLLYKIDFDEMIDHPAFGNISKLEIAHFVWFHTQRHLRQMNNCLRLYRQTKPQQPAIELFKTNVTTKPEADTIINRLKLHYPSSKITIDLNDCDKILRIEGERVQQKLILTTLEQLGHRGSVFT</sequence>
<dbReference type="EMBL" id="SDHW01000001">
    <property type="protein sequence ID" value="RXK62337.1"/>
    <property type="molecule type" value="Genomic_DNA"/>
</dbReference>
<keyword evidence="3" id="KW-1185">Reference proteome</keyword>
<proteinExistence type="predicted"/>
<dbReference type="Pfam" id="PF12867">
    <property type="entry name" value="DinB_2"/>
    <property type="match status" value="1"/>
</dbReference>
<dbReference type="SUPFAM" id="SSF109854">
    <property type="entry name" value="DinB/YfiT-like putative metalloenzymes"/>
    <property type="match status" value="1"/>
</dbReference>
<protein>
    <submittedName>
        <fullName evidence="2">DinB family protein</fullName>
    </submittedName>
</protein>
<accession>A0A4Q1CMN7</accession>
<evidence type="ECO:0000259" key="1">
    <source>
        <dbReference type="Pfam" id="PF12867"/>
    </source>
</evidence>
<evidence type="ECO:0000313" key="3">
    <source>
        <dbReference type="Proteomes" id="UP000290204"/>
    </source>
</evidence>
<reference evidence="2 3" key="1">
    <citation type="submission" date="2019-01" db="EMBL/GenBank/DDBJ databases">
        <title>Lacibacter sp. strain TTM-7.</title>
        <authorList>
            <person name="Chen W.-M."/>
        </authorList>
    </citation>
    <scope>NUCLEOTIDE SEQUENCE [LARGE SCALE GENOMIC DNA]</scope>
    <source>
        <strain evidence="2 3">TTM-7</strain>
    </source>
</reference>
<feature type="domain" description="DinB-like" evidence="1">
    <location>
        <begin position="16"/>
        <end position="162"/>
    </location>
</feature>
<evidence type="ECO:0000313" key="2">
    <source>
        <dbReference type="EMBL" id="RXK62337.1"/>
    </source>
</evidence>
<dbReference type="AlphaFoldDB" id="A0A4Q1CMN7"/>
<comment type="caution">
    <text evidence="2">The sequence shown here is derived from an EMBL/GenBank/DDBJ whole genome shotgun (WGS) entry which is preliminary data.</text>
</comment>
<dbReference type="OrthoDB" id="679284at2"/>
<dbReference type="InterPro" id="IPR024775">
    <property type="entry name" value="DinB-like"/>
</dbReference>
<dbReference type="Proteomes" id="UP000290204">
    <property type="component" value="Unassembled WGS sequence"/>
</dbReference>
<gene>
    <name evidence="2" type="ORF">ESA94_04815</name>
</gene>
<organism evidence="2 3">
    <name type="scientific">Lacibacter luteus</name>
    <dbReference type="NCBI Taxonomy" id="2508719"/>
    <lineage>
        <taxon>Bacteria</taxon>
        <taxon>Pseudomonadati</taxon>
        <taxon>Bacteroidota</taxon>
        <taxon>Chitinophagia</taxon>
        <taxon>Chitinophagales</taxon>
        <taxon>Chitinophagaceae</taxon>
        <taxon>Lacibacter</taxon>
    </lineage>
</organism>
<dbReference type="RefSeq" id="WP_129129708.1">
    <property type="nucleotide sequence ID" value="NZ_SDHW01000001.1"/>
</dbReference>
<dbReference type="Gene3D" id="1.20.120.450">
    <property type="entry name" value="dinb family like domain"/>
    <property type="match status" value="1"/>
</dbReference>
<dbReference type="InterPro" id="IPR034660">
    <property type="entry name" value="DinB/YfiT-like"/>
</dbReference>